<evidence type="ECO:0000313" key="2">
    <source>
        <dbReference type="EMBL" id="GIG40720.1"/>
    </source>
</evidence>
<dbReference type="EMBL" id="BONP01000014">
    <property type="protein sequence ID" value="GIG40720.1"/>
    <property type="molecule type" value="Genomic_DNA"/>
</dbReference>
<dbReference type="Proteomes" id="UP000614741">
    <property type="component" value="Unassembled WGS sequence"/>
</dbReference>
<feature type="region of interest" description="Disordered" evidence="1">
    <location>
        <begin position="190"/>
        <end position="218"/>
    </location>
</feature>
<sequence length="218" mass="23998">MVFHRSHQFLSRPARRSITQSEILDAEHHPNGPLLLRTGTLHPLVPPERPAPMDPDADTPVTFDTSVLVQGIDPALFRPRDALFISAMLYLEQAVTLGIDVRRDQESTGFGHWDLTAPVPVDHYVTRIYQQLMNGVSPNPMRDVAHGLHRTDLVCAATAILYDAPLYTTHPDSYQGLGMRVRTLTYGPVRNKAALTPPPPPDPYVALGLRPPGATPPG</sequence>
<proteinExistence type="predicted"/>
<organism evidence="2 3">
    <name type="scientific">Cellulomonas phragmiteti</name>
    <dbReference type="NCBI Taxonomy" id="478780"/>
    <lineage>
        <taxon>Bacteria</taxon>
        <taxon>Bacillati</taxon>
        <taxon>Actinomycetota</taxon>
        <taxon>Actinomycetes</taxon>
        <taxon>Micrococcales</taxon>
        <taxon>Cellulomonadaceae</taxon>
        <taxon>Cellulomonas</taxon>
    </lineage>
</organism>
<dbReference type="Gene3D" id="3.40.50.1010">
    <property type="entry name" value="5'-nuclease"/>
    <property type="match status" value="1"/>
</dbReference>
<evidence type="ECO:0000313" key="3">
    <source>
        <dbReference type="Proteomes" id="UP000614741"/>
    </source>
</evidence>
<comment type="caution">
    <text evidence="2">The sequence shown here is derived from an EMBL/GenBank/DDBJ whole genome shotgun (WGS) entry which is preliminary data.</text>
</comment>
<dbReference type="SUPFAM" id="SSF88723">
    <property type="entry name" value="PIN domain-like"/>
    <property type="match status" value="1"/>
</dbReference>
<evidence type="ECO:0008006" key="4">
    <source>
        <dbReference type="Google" id="ProtNLM"/>
    </source>
</evidence>
<gene>
    <name evidence="2" type="ORF">Cph01nite_24820</name>
</gene>
<protein>
    <recommendedName>
        <fullName evidence="4">PIN domain-containing protein</fullName>
    </recommendedName>
</protein>
<reference evidence="2 3" key="1">
    <citation type="submission" date="2021-01" db="EMBL/GenBank/DDBJ databases">
        <title>Whole genome shotgun sequence of Cellulomonas phragmiteti NBRC 110785.</title>
        <authorList>
            <person name="Komaki H."/>
            <person name="Tamura T."/>
        </authorList>
    </citation>
    <scope>NUCLEOTIDE SEQUENCE [LARGE SCALE GENOMIC DNA]</scope>
    <source>
        <strain evidence="2 3">NBRC 110785</strain>
    </source>
</reference>
<dbReference type="InterPro" id="IPR029060">
    <property type="entry name" value="PIN-like_dom_sf"/>
</dbReference>
<name>A0ABQ4DN02_9CELL</name>
<evidence type="ECO:0000256" key="1">
    <source>
        <dbReference type="SAM" id="MobiDB-lite"/>
    </source>
</evidence>
<accession>A0ABQ4DN02</accession>
<keyword evidence="3" id="KW-1185">Reference proteome</keyword>